<comment type="caution">
    <text evidence="1">The sequence shown here is derived from an EMBL/GenBank/DDBJ whole genome shotgun (WGS) entry which is preliminary data.</text>
</comment>
<evidence type="ECO:0000313" key="1">
    <source>
        <dbReference type="EMBL" id="CAG9330476.1"/>
    </source>
</evidence>
<sequence length="124" mass="14194">MDLDSNSDAVFIFVIFISMKSKKLFSQIEFLNLFKCKVPFLEFKILCDRNSIEFRGIRNSRFFLPGSLLSGNLLVRKCHKGSKEVCSLVGILVGSEHFWFARVEFSGLNISVKCHLIRTNLVGR</sequence>
<protein>
    <submittedName>
        <fullName evidence="1">Uncharacterized protein</fullName>
    </submittedName>
</protein>
<dbReference type="Proteomes" id="UP001162131">
    <property type="component" value="Unassembled WGS sequence"/>
</dbReference>
<name>A0AAU9JY87_9CILI</name>
<keyword evidence="2" id="KW-1185">Reference proteome</keyword>
<accession>A0AAU9JY87</accession>
<reference evidence="1" key="1">
    <citation type="submission" date="2021-09" db="EMBL/GenBank/DDBJ databases">
        <authorList>
            <consortium name="AG Swart"/>
            <person name="Singh M."/>
            <person name="Singh A."/>
            <person name="Seah K."/>
            <person name="Emmerich C."/>
        </authorList>
    </citation>
    <scope>NUCLEOTIDE SEQUENCE</scope>
    <source>
        <strain evidence="1">ATCC30299</strain>
    </source>
</reference>
<dbReference type="AlphaFoldDB" id="A0AAU9JY87"/>
<organism evidence="1 2">
    <name type="scientific">Blepharisma stoltei</name>
    <dbReference type="NCBI Taxonomy" id="1481888"/>
    <lineage>
        <taxon>Eukaryota</taxon>
        <taxon>Sar</taxon>
        <taxon>Alveolata</taxon>
        <taxon>Ciliophora</taxon>
        <taxon>Postciliodesmatophora</taxon>
        <taxon>Heterotrichea</taxon>
        <taxon>Heterotrichida</taxon>
        <taxon>Blepharismidae</taxon>
        <taxon>Blepharisma</taxon>
    </lineage>
</organism>
<evidence type="ECO:0000313" key="2">
    <source>
        <dbReference type="Proteomes" id="UP001162131"/>
    </source>
</evidence>
<proteinExistence type="predicted"/>
<gene>
    <name evidence="1" type="ORF">BSTOLATCC_MIC51064</name>
</gene>
<dbReference type="EMBL" id="CAJZBQ010000051">
    <property type="protein sequence ID" value="CAG9330476.1"/>
    <property type="molecule type" value="Genomic_DNA"/>
</dbReference>